<dbReference type="EMBL" id="FZQP02006948">
    <property type="protein sequence ID" value="VVD05269.1"/>
    <property type="molecule type" value="Genomic_DNA"/>
</dbReference>
<organism evidence="2 3">
    <name type="scientific">Leptidea sinapis</name>
    <dbReference type="NCBI Taxonomy" id="189913"/>
    <lineage>
        <taxon>Eukaryota</taxon>
        <taxon>Metazoa</taxon>
        <taxon>Ecdysozoa</taxon>
        <taxon>Arthropoda</taxon>
        <taxon>Hexapoda</taxon>
        <taxon>Insecta</taxon>
        <taxon>Pterygota</taxon>
        <taxon>Neoptera</taxon>
        <taxon>Endopterygota</taxon>
        <taxon>Lepidoptera</taxon>
        <taxon>Glossata</taxon>
        <taxon>Ditrysia</taxon>
        <taxon>Papilionoidea</taxon>
        <taxon>Pieridae</taxon>
        <taxon>Dismorphiinae</taxon>
        <taxon>Leptidea</taxon>
    </lineage>
</organism>
<feature type="signal peptide" evidence="1">
    <location>
        <begin position="1"/>
        <end position="17"/>
    </location>
</feature>
<evidence type="ECO:0000256" key="1">
    <source>
        <dbReference type="SAM" id="SignalP"/>
    </source>
</evidence>
<keyword evidence="1" id="KW-0732">Signal</keyword>
<keyword evidence="3" id="KW-1185">Reference proteome</keyword>
<evidence type="ECO:0008006" key="4">
    <source>
        <dbReference type="Google" id="ProtNLM"/>
    </source>
</evidence>
<proteinExistence type="predicted"/>
<accession>A0A5E4R7S6</accession>
<evidence type="ECO:0000313" key="2">
    <source>
        <dbReference type="EMBL" id="VVD05269.1"/>
    </source>
</evidence>
<gene>
    <name evidence="2" type="ORF">LSINAPIS_LOCUS14844</name>
</gene>
<reference evidence="2 3" key="1">
    <citation type="submission" date="2017-07" db="EMBL/GenBank/DDBJ databases">
        <authorList>
            <person name="Talla V."/>
            <person name="Backstrom N."/>
        </authorList>
    </citation>
    <scope>NUCLEOTIDE SEQUENCE [LARGE SCALE GENOMIC DNA]</scope>
</reference>
<name>A0A5E4R7S6_9NEOP</name>
<protein>
    <recommendedName>
        <fullName evidence="4">Prolyl 4-hydroxylase alpha-subunit N-terminal domain-containing protein</fullName>
    </recommendedName>
</protein>
<sequence length="220" mass="25385">MIVFIVCVLCAVASSRAQPDNSIWVDVGPLSPENVEVEKRYTPEVLEELHSAAADALLLYTEYTAQASTDLQAFLMNISRLSHDTFNGMDQSLLNNARLKKIEYDAHRLATFSAENHHKFFLGHMIVFRMHLNKSEDYIKKCDKVVKTCGTSCETIPRISRWRRLALAEIHRVRDDIQHSRRSYKDLLIHNHRRLNHLRKRASSRTTDAIDILQACIRQS</sequence>
<evidence type="ECO:0000313" key="3">
    <source>
        <dbReference type="Proteomes" id="UP000324832"/>
    </source>
</evidence>
<dbReference type="Proteomes" id="UP000324832">
    <property type="component" value="Unassembled WGS sequence"/>
</dbReference>
<dbReference type="AlphaFoldDB" id="A0A5E4R7S6"/>
<feature type="chain" id="PRO_5022775074" description="Prolyl 4-hydroxylase alpha-subunit N-terminal domain-containing protein" evidence="1">
    <location>
        <begin position="18"/>
        <end position="220"/>
    </location>
</feature>